<feature type="transmembrane region" description="Helical" evidence="1">
    <location>
        <begin position="67"/>
        <end position="88"/>
    </location>
</feature>
<evidence type="ECO:0000256" key="1">
    <source>
        <dbReference type="SAM" id="Phobius"/>
    </source>
</evidence>
<name>A0ABR2DA67_9ROSI</name>
<evidence type="ECO:0000313" key="2">
    <source>
        <dbReference type="EMBL" id="KAK8531908.1"/>
    </source>
</evidence>
<evidence type="ECO:0000313" key="3">
    <source>
        <dbReference type="Proteomes" id="UP001472677"/>
    </source>
</evidence>
<organism evidence="2 3">
    <name type="scientific">Hibiscus sabdariffa</name>
    <name type="common">roselle</name>
    <dbReference type="NCBI Taxonomy" id="183260"/>
    <lineage>
        <taxon>Eukaryota</taxon>
        <taxon>Viridiplantae</taxon>
        <taxon>Streptophyta</taxon>
        <taxon>Embryophyta</taxon>
        <taxon>Tracheophyta</taxon>
        <taxon>Spermatophyta</taxon>
        <taxon>Magnoliopsida</taxon>
        <taxon>eudicotyledons</taxon>
        <taxon>Gunneridae</taxon>
        <taxon>Pentapetalae</taxon>
        <taxon>rosids</taxon>
        <taxon>malvids</taxon>
        <taxon>Malvales</taxon>
        <taxon>Malvaceae</taxon>
        <taxon>Malvoideae</taxon>
        <taxon>Hibiscus</taxon>
    </lineage>
</organism>
<dbReference type="EMBL" id="JBBPBM010000034">
    <property type="protein sequence ID" value="KAK8531908.1"/>
    <property type="molecule type" value="Genomic_DNA"/>
</dbReference>
<sequence length="95" mass="11207">MFERPSGWSRDANTGPIKIQKRKLPIDHHWKWPLKLQWLCKLEEHQILLLLASGAGQRPIKRKNIRIFLCPTSLFLLVIRAFGAKYTATERRNFL</sequence>
<comment type="caution">
    <text evidence="2">The sequence shown here is derived from an EMBL/GenBank/DDBJ whole genome shotgun (WGS) entry which is preliminary data.</text>
</comment>
<dbReference type="Proteomes" id="UP001472677">
    <property type="component" value="Unassembled WGS sequence"/>
</dbReference>
<gene>
    <name evidence="2" type="ORF">V6N12_053366</name>
</gene>
<keyword evidence="1" id="KW-0812">Transmembrane</keyword>
<proteinExistence type="predicted"/>
<protein>
    <submittedName>
        <fullName evidence="2">Uncharacterized protein</fullName>
    </submittedName>
</protein>
<reference evidence="2 3" key="1">
    <citation type="journal article" date="2024" name="G3 (Bethesda)">
        <title>Genome assembly of Hibiscus sabdariffa L. provides insights into metabolisms of medicinal natural products.</title>
        <authorList>
            <person name="Kim T."/>
        </authorList>
    </citation>
    <scope>NUCLEOTIDE SEQUENCE [LARGE SCALE GENOMIC DNA]</scope>
    <source>
        <strain evidence="2">TK-2024</strain>
        <tissue evidence="2">Old leaves</tissue>
    </source>
</reference>
<keyword evidence="3" id="KW-1185">Reference proteome</keyword>
<keyword evidence="1" id="KW-0472">Membrane</keyword>
<keyword evidence="1" id="KW-1133">Transmembrane helix</keyword>
<accession>A0ABR2DA67</accession>